<dbReference type="SFLD" id="SFLDS00003">
    <property type="entry name" value="Haloacid_Dehalogenase"/>
    <property type="match status" value="1"/>
</dbReference>
<evidence type="ECO:0000256" key="5">
    <source>
        <dbReference type="RuleBase" id="RU361117"/>
    </source>
</evidence>
<dbReference type="GO" id="GO:0004805">
    <property type="term" value="F:trehalose-phosphatase activity"/>
    <property type="evidence" value="ECO:0007669"/>
    <property type="project" value="UniProtKB-EC"/>
</dbReference>
<dbReference type="PANTHER" id="PTHR43768:SF3">
    <property type="entry name" value="TREHALOSE 6-PHOSPHATE PHOSPHATASE"/>
    <property type="match status" value="1"/>
</dbReference>
<accession>A0A0W0SQQ5</accession>
<evidence type="ECO:0000313" key="7">
    <source>
        <dbReference type="Proteomes" id="UP000054736"/>
    </source>
</evidence>
<protein>
    <recommendedName>
        <fullName evidence="5">Trehalose 6-phosphate phosphatase</fullName>
        <ecNumber evidence="5">3.1.3.12</ecNumber>
    </recommendedName>
</protein>
<dbReference type="Pfam" id="PF02358">
    <property type="entry name" value="Trehalose_PPase"/>
    <property type="match status" value="1"/>
</dbReference>
<comment type="catalytic activity">
    <reaction evidence="5">
        <text>alpha,alpha-trehalose 6-phosphate + H2O = alpha,alpha-trehalose + phosphate</text>
        <dbReference type="Rhea" id="RHEA:23420"/>
        <dbReference type="ChEBI" id="CHEBI:15377"/>
        <dbReference type="ChEBI" id="CHEBI:16551"/>
        <dbReference type="ChEBI" id="CHEBI:43474"/>
        <dbReference type="ChEBI" id="CHEBI:58429"/>
        <dbReference type="EC" id="3.1.3.12"/>
    </reaction>
</comment>
<evidence type="ECO:0000256" key="1">
    <source>
        <dbReference type="ARBA" id="ARBA00005199"/>
    </source>
</evidence>
<dbReference type="RefSeq" id="WP_058496157.1">
    <property type="nucleotide sequence ID" value="NZ_CAAAIU010000005.1"/>
</dbReference>
<keyword evidence="7" id="KW-1185">Reference proteome</keyword>
<sequence length="508" mass="58062">MKIKGIIFDMDGVVTQTADLHCKAWKVVFNQFFRQIKEKDYYFTLKDYLYYFDGIPRIDGVINFLNSCKIDGNKITNKYGSLKKAVEEICKTKNNLFLSMIDENKVKVFPDALEFIKYLLALDYKVAIISSSKNCQIILNKAGIINLFSICIDGESAERKNIPGKPHPGIFLEAAKQLQLLPEQCMVIEDALAGVSAAKQGQFGLVVALDRKNKLFNEFKQYDPDYILTDLSKNQVNLYKTFDSSKAAPALNALPILSSALIQQKEIVVFLDYDGTLTPIVDRPQDAHLSSVMKESILQLCKNYLTIIISGRELSNLKEKVGVETLFYAGNHGFEFESPKNFNFSYEIGKEYIEDIQSIFKKIYSILKDVKGCIIENKKFTLSIHYRLVHETNYELIYSTIDFLLPSYPKLSRHAGKKVIEIRPNIPWNKGIFSINLLKNMKKDNSNVIPIYIGDDLTDEDAFQLFNVNGITIKVGQNSSTHAHYFLESPNEVRLFLDQLNRFKEKNE</sequence>
<dbReference type="SFLD" id="SFLDG01129">
    <property type="entry name" value="C1.5:_HAD__Beta-PGM__Phosphata"/>
    <property type="match status" value="1"/>
</dbReference>
<dbReference type="InterPro" id="IPR023214">
    <property type="entry name" value="HAD_sf"/>
</dbReference>
<dbReference type="UniPathway" id="UPA00299"/>
<comment type="caution">
    <text evidence="6">The sequence shown here is derived from an EMBL/GenBank/DDBJ whole genome shotgun (WGS) entry which is preliminary data.</text>
</comment>
<dbReference type="Gene3D" id="1.10.150.240">
    <property type="entry name" value="Putative phosphatase, domain 2"/>
    <property type="match status" value="1"/>
</dbReference>
<dbReference type="InterPro" id="IPR006439">
    <property type="entry name" value="HAD-SF_hydro_IA"/>
</dbReference>
<dbReference type="PANTHER" id="PTHR43768">
    <property type="entry name" value="TREHALOSE 6-PHOSPHATE PHOSPHATASE"/>
    <property type="match status" value="1"/>
</dbReference>
<comment type="function">
    <text evidence="5">Removes the phosphate from trehalose 6-phosphate to produce free trehalose.</text>
</comment>
<dbReference type="AlphaFoldDB" id="A0A0W0SQQ5"/>
<name>A0A0W0SQQ5_9GAMM</name>
<dbReference type="GO" id="GO:0000287">
    <property type="term" value="F:magnesium ion binding"/>
    <property type="evidence" value="ECO:0007669"/>
    <property type="project" value="UniProtKB-ARBA"/>
</dbReference>
<dbReference type="NCBIfam" id="TIGR01509">
    <property type="entry name" value="HAD-SF-IA-v3"/>
    <property type="match status" value="1"/>
</dbReference>
<dbReference type="PATRIC" id="fig|1212489.4.peg.1961"/>
<dbReference type="InterPro" id="IPR023198">
    <property type="entry name" value="PGP-like_dom2"/>
</dbReference>
<dbReference type="NCBIfam" id="TIGR02009">
    <property type="entry name" value="PGMB-YQAB-SF"/>
    <property type="match status" value="1"/>
</dbReference>
<comment type="cofactor">
    <cofactor evidence="5">
        <name>Mg(2+)</name>
        <dbReference type="ChEBI" id="CHEBI:18420"/>
    </cofactor>
</comment>
<comment type="similarity">
    <text evidence="3 5">Belongs to the trehalose phosphatase family.</text>
</comment>
<dbReference type="InterPro" id="IPR006379">
    <property type="entry name" value="HAD-SF_hydro_IIB"/>
</dbReference>
<proteinExistence type="inferred from homology"/>
<dbReference type="InterPro" id="IPR003337">
    <property type="entry name" value="Trehalose_PPase"/>
</dbReference>
<dbReference type="InterPro" id="IPR036412">
    <property type="entry name" value="HAD-like_sf"/>
</dbReference>
<evidence type="ECO:0000256" key="3">
    <source>
        <dbReference type="ARBA" id="ARBA00008770"/>
    </source>
</evidence>
<evidence type="ECO:0000313" key="6">
    <source>
        <dbReference type="EMBL" id="KTC85529.1"/>
    </source>
</evidence>
<dbReference type="EC" id="3.1.3.12" evidence="5"/>
<dbReference type="GO" id="GO:0005992">
    <property type="term" value="P:trehalose biosynthetic process"/>
    <property type="evidence" value="ECO:0007669"/>
    <property type="project" value="UniProtKB-UniPathway"/>
</dbReference>
<dbReference type="Gene3D" id="3.30.70.1020">
    <property type="entry name" value="Trehalose-6-phosphate phosphatase related protein, domain 2"/>
    <property type="match status" value="1"/>
</dbReference>
<reference evidence="6 7" key="1">
    <citation type="submission" date="2015-11" db="EMBL/GenBank/DDBJ databases">
        <title>Genomic analysis of 38 Legionella species identifies large and diverse effector repertoires.</title>
        <authorList>
            <person name="Burstein D."/>
            <person name="Amaro F."/>
            <person name="Zusman T."/>
            <person name="Lifshitz Z."/>
            <person name="Cohen O."/>
            <person name="Gilbert J.A."/>
            <person name="Pupko T."/>
            <person name="Shuman H.A."/>
            <person name="Segal G."/>
        </authorList>
    </citation>
    <scope>NUCLEOTIDE SEQUENCE [LARGE SCALE GENOMIC DNA]</scope>
    <source>
        <strain evidence="6 7">ATCC 700990</strain>
    </source>
</reference>
<organism evidence="6 7">
    <name type="scientific">Legionella drozanskii LLAP-1</name>
    <dbReference type="NCBI Taxonomy" id="1212489"/>
    <lineage>
        <taxon>Bacteria</taxon>
        <taxon>Pseudomonadati</taxon>
        <taxon>Pseudomonadota</taxon>
        <taxon>Gammaproteobacteria</taxon>
        <taxon>Legionellales</taxon>
        <taxon>Legionellaceae</taxon>
        <taxon>Legionella</taxon>
    </lineage>
</organism>
<keyword evidence="4 5" id="KW-0378">Hydrolase</keyword>
<dbReference type="NCBIfam" id="TIGR01484">
    <property type="entry name" value="HAD-SF-IIB"/>
    <property type="match status" value="1"/>
</dbReference>
<dbReference type="NCBIfam" id="TIGR00685">
    <property type="entry name" value="T6PP"/>
    <property type="match status" value="1"/>
</dbReference>
<keyword evidence="5" id="KW-0479">Metal-binding</keyword>
<dbReference type="InterPro" id="IPR010976">
    <property type="entry name" value="B-phosphoglucomutase_hydrolase"/>
</dbReference>
<evidence type="ECO:0000256" key="2">
    <source>
        <dbReference type="ARBA" id="ARBA00006171"/>
    </source>
</evidence>
<comment type="similarity">
    <text evidence="2">Belongs to the HAD-like hydrolase superfamily. CbbY/CbbZ/Gph/YieH family.</text>
</comment>
<dbReference type="Pfam" id="PF00702">
    <property type="entry name" value="Hydrolase"/>
    <property type="match status" value="1"/>
</dbReference>
<comment type="pathway">
    <text evidence="1 5">Glycan biosynthesis; trehalose biosynthesis.</text>
</comment>
<dbReference type="OrthoDB" id="9816160at2"/>
<keyword evidence="5" id="KW-0460">Magnesium</keyword>
<dbReference type="InterPro" id="IPR044651">
    <property type="entry name" value="OTSB-like"/>
</dbReference>
<gene>
    <name evidence="6" type="ORF">Ldro_1854</name>
</gene>
<dbReference type="SUPFAM" id="SSF56784">
    <property type="entry name" value="HAD-like"/>
    <property type="match status" value="2"/>
</dbReference>
<dbReference type="EMBL" id="LNXY01000027">
    <property type="protein sequence ID" value="KTC85529.1"/>
    <property type="molecule type" value="Genomic_DNA"/>
</dbReference>
<dbReference type="Proteomes" id="UP000054736">
    <property type="component" value="Unassembled WGS sequence"/>
</dbReference>
<dbReference type="STRING" id="1212489.Ldro_1854"/>
<dbReference type="Gene3D" id="3.40.50.1000">
    <property type="entry name" value="HAD superfamily/HAD-like"/>
    <property type="match status" value="2"/>
</dbReference>
<evidence type="ECO:0000256" key="4">
    <source>
        <dbReference type="ARBA" id="ARBA00022801"/>
    </source>
</evidence>